<proteinExistence type="predicted"/>
<dbReference type="EMBL" id="JAFIMR010000033">
    <property type="protein sequence ID" value="KAI1859776.1"/>
    <property type="molecule type" value="Genomic_DNA"/>
</dbReference>
<evidence type="ECO:0000313" key="2">
    <source>
        <dbReference type="Proteomes" id="UP000829685"/>
    </source>
</evidence>
<accession>A0A9P9WES8</accession>
<sequence length="194" mass="21483">MSSETSSCSSQITLVAFPSSYNRQVSISSYLYAIKGVAIARNLINGGTITSGYRLLPAVYPTVQKSPKDAKKQWEYFYWSMSATVPCIDLATIIISGTVVYTEYQVNSAGLLWKLWATAAGIMPIDWVWVRKVMLVASNELLAIAKPTPDRTIPLKTSPQKTLDLLKDFNAQMSLRMMFPWVVGGLALWASLAF</sequence>
<comment type="caution">
    <text evidence="1">The sequence shown here is derived from an EMBL/GenBank/DDBJ whole genome shotgun (WGS) entry which is preliminary data.</text>
</comment>
<keyword evidence="2" id="KW-1185">Reference proteome</keyword>
<protein>
    <submittedName>
        <fullName evidence="1">Uncharacterized protein</fullName>
    </submittedName>
</protein>
<dbReference type="AlphaFoldDB" id="A0A9P9WES8"/>
<dbReference type="Proteomes" id="UP000829685">
    <property type="component" value="Unassembled WGS sequence"/>
</dbReference>
<evidence type="ECO:0000313" key="1">
    <source>
        <dbReference type="EMBL" id="KAI1859776.1"/>
    </source>
</evidence>
<organism evidence="1 2">
    <name type="scientific">Neoarthrinium moseri</name>
    <dbReference type="NCBI Taxonomy" id="1658444"/>
    <lineage>
        <taxon>Eukaryota</taxon>
        <taxon>Fungi</taxon>
        <taxon>Dikarya</taxon>
        <taxon>Ascomycota</taxon>
        <taxon>Pezizomycotina</taxon>
        <taxon>Sordariomycetes</taxon>
        <taxon>Xylariomycetidae</taxon>
        <taxon>Amphisphaeriales</taxon>
        <taxon>Apiosporaceae</taxon>
        <taxon>Neoarthrinium</taxon>
    </lineage>
</organism>
<name>A0A9P9WES8_9PEZI</name>
<reference evidence="1" key="1">
    <citation type="submission" date="2021-03" db="EMBL/GenBank/DDBJ databases">
        <title>Revisited historic fungal species revealed as producer of novel bioactive compounds through whole genome sequencing and comparative genomics.</title>
        <authorList>
            <person name="Vignolle G.A."/>
            <person name="Hochenegger N."/>
            <person name="Mach R.L."/>
            <person name="Mach-Aigner A.R."/>
            <person name="Javad Rahimi M."/>
            <person name="Salim K.A."/>
            <person name="Chan C.M."/>
            <person name="Lim L.B.L."/>
            <person name="Cai F."/>
            <person name="Druzhinina I.S."/>
            <person name="U'Ren J.M."/>
            <person name="Derntl C."/>
        </authorList>
    </citation>
    <scope>NUCLEOTIDE SEQUENCE</scope>
    <source>
        <strain evidence="1">TUCIM 5799</strain>
    </source>
</reference>
<gene>
    <name evidence="1" type="ORF">JX265_010225</name>
</gene>